<reference evidence="4 5" key="1">
    <citation type="submission" date="2019-11" db="EMBL/GenBank/DDBJ databases">
        <authorList>
            <person name="Zheng R.K."/>
            <person name="Sun C.M."/>
        </authorList>
    </citation>
    <scope>NUCLEOTIDE SEQUENCE [LARGE SCALE GENOMIC DNA]</scope>
    <source>
        <strain evidence="4 5">WC007</strain>
    </source>
</reference>
<accession>A0A6I6JXS7</accession>
<proteinExistence type="predicted"/>
<sequence length="315" mass="36691">MNDLLLKYINGNVTDEEKVKITHWLDADPKNMQEYFALRKLNDISIWHSDIEINSNQKKMKFLIPFNSKWYWEVSKIAAVFVFAFFVARFVFPTHSFSRLSSRMQTIHVPAGQRAEIILADSTKVWLNAKTTFKFPSQFANKERNVELDGEGFFEVTHKMKKPFVVNTSKYDVKVLGTKFNLIAYSETEEFETSLLEGAVEIIKQGESSGMSLSPNKEAVLRDGKMIVSAIENPDHFLWREGIISFDNISFTELVHNLELYFDIIIEVKNTQKFNSRYSGKFRMKDGVEHILKVVQLKENFNYRIDEKTNKIIIE</sequence>
<keyword evidence="1" id="KW-0472">Membrane</keyword>
<dbReference type="FunFam" id="2.60.120.1440:FF:000001">
    <property type="entry name" value="Putative anti-sigma factor"/>
    <property type="match status" value="1"/>
</dbReference>
<keyword evidence="5" id="KW-1185">Reference proteome</keyword>
<dbReference type="InterPro" id="IPR006860">
    <property type="entry name" value="FecR"/>
</dbReference>
<dbReference type="Proteomes" id="UP000428260">
    <property type="component" value="Chromosome"/>
</dbReference>
<dbReference type="PANTHER" id="PTHR30273:SF2">
    <property type="entry name" value="PROTEIN FECR"/>
    <property type="match status" value="1"/>
</dbReference>
<dbReference type="PIRSF" id="PIRSF018266">
    <property type="entry name" value="FecR"/>
    <property type="match status" value="1"/>
</dbReference>
<dbReference type="KEGG" id="mcos:GM418_31215"/>
<feature type="domain" description="Protein FecR C-terminal" evidence="3">
    <location>
        <begin position="244"/>
        <end position="309"/>
    </location>
</feature>
<dbReference type="AlphaFoldDB" id="A0A6I6JXS7"/>
<gene>
    <name evidence="4" type="ORF">GM418_31215</name>
</gene>
<keyword evidence="1" id="KW-0812">Transmembrane</keyword>
<dbReference type="Gene3D" id="2.60.120.1440">
    <property type="match status" value="1"/>
</dbReference>
<feature type="domain" description="FecR protein" evidence="2">
    <location>
        <begin position="106"/>
        <end position="201"/>
    </location>
</feature>
<evidence type="ECO:0000259" key="2">
    <source>
        <dbReference type="Pfam" id="PF04773"/>
    </source>
</evidence>
<dbReference type="EMBL" id="CP046401">
    <property type="protein sequence ID" value="QGY47966.1"/>
    <property type="molecule type" value="Genomic_DNA"/>
</dbReference>
<organism evidence="4 5">
    <name type="scientific">Maribellus comscasis</name>
    <dbReference type="NCBI Taxonomy" id="2681766"/>
    <lineage>
        <taxon>Bacteria</taxon>
        <taxon>Pseudomonadati</taxon>
        <taxon>Bacteroidota</taxon>
        <taxon>Bacteroidia</taxon>
        <taxon>Marinilabiliales</taxon>
        <taxon>Prolixibacteraceae</taxon>
        <taxon>Maribellus</taxon>
    </lineage>
</organism>
<feature type="transmembrane region" description="Helical" evidence="1">
    <location>
        <begin position="70"/>
        <end position="92"/>
    </location>
</feature>
<dbReference type="Pfam" id="PF16344">
    <property type="entry name" value="FecR_C"/>
    <property type="match status" value="1"/>
</dbReference>
<evidence type="ECO:0000313" key="5">
    <source>
        <dbReference type="Proteomes" id="UP000428260"/>
    </source>
</evidence>
<keyword evidence="1" id="KW-1133">Transmembrane helix</keyword>
<protein>
    <submittedName>
        <fullName evidence="4">DUF4974 domain-containing protein</fullName>
    </submittedName>
</protein>
<dbReference type="InterPro" id="IPR032508">
    <property type="entry name" value="FecR_C"/>
</dbReference>
<dbReference type="PANTHER" id="PTHR30273">
    <property type="entry name" value="PERIPLASMIC SIGNAL SENSOR AND SIGMA FACTOR ACTIVATOR FECR-RELATED"/>
    <property type="match status" value="1"/>
</dbReference>
<evidence type="ECO:0000259" key="3">
    <source>
        <dbReference type="Pfam" id="PF16344"/>
    </source>
</evidence>
<evidence type="ECO:0000313" key="4">
    <source>
        <dbReference type="EMBL" id="QGY47966.1"/>
    </source>
</evidence>
<evidence type="ECO:0000256" key="1">
    <source>
        <dbReference type="SAM" id="Phobius"/>
    </source>
</evidence>
<dbReference type="Pfam" id="PF04773">
    <property type="entry name" value="FecR"/>
    <property type="match status" value="1"/>
</dbReference>
<dbReference type="RefSeq" id="WP_158872313.1">
    <property type="nucleotide sequence ID" value="NZ_CP046401.1"/>
</dbReference>
<dbReference type="InterPro" id="IPR012373">
    <property type="entry name" value="Ferrdict_sens_TM"/>
</dbReference>
<name>A0A6I6JXS7_9BACT</name>
<dbReference type="GO" id="GO:0016989">
    <property type="term" value="F:sigma factor antagonist activity"/>
    <property type="evidence" value="ECO:0007669"/>
    <property type="project" value="TreeGrafter"/>
</dbReference>
<dbReference type="Gene3D" id="3.55.50.30">
    <property type="match status" value="1"/>
</dbReference>